<dbReference type="InterPro" id="IPR000358">
    <property type="entry name" value="RNR_small_fam"/>
</dbReference>
<dbReference type="GO" id="GO:0046872">
    <property type="term" value="F:metal ion binding"/>
    <property type="evidence" value="ECO:0007669"/>
    <property type="project" value="UniProtKB-KW"/>
</dbReference>
<dbReference type="PROSITE" id="PS00368">
    <property type="entry name" value="RIBORED_SMALL"/>
    <property type="match status" value="1"/>
</dbReference>
<dbReference type="InterPro" id="IPR009078">
    <property type="entry name" value="Ferritin-like_SF"/>
</dbReference>
<feature type="binding site" evidence="6">
    <location>
        <position position="125"/>
    </location>
    <ligand>
        <name>Fe cation</name>
        <dbReference type="ChEBI" id="CHEBI:24875"/>
        <label>1</label>
    </ligand>
</feature>
<dbReference type="GO" id="GO:0009263">
    <property type="term" value="P:deoxyribonucleotide biosynthetic process"/>
    <property type="evidence" value="ECO:0007669"/>
    <property type="project" value="UniProtKB-KW"/>
</dbReference>
<dbReference type="SUPFAM" id="SSF47240">
    <property type="entry name" value="Ferritin-like"/>
    <property type="match status" value="1"/>
</dbReference>
<name>A0A2N6UHN6_9FIRM</name>
<dbReference type="AlphaFoldDB" id="A0A2N6UHN6"/>
<dbReference type="InterPro" id="IPR033909">
    <property type="entry name" value="RNR_small"/>
</dbReference>
<comment type="catalytic activity">
    <reaction evidence="3 4">
        <text>a 2'-deoxyribonucleoside 5'-diphosphate + [thioredoxin]-disulfide + H2O = a ribonucleoside 5'-diphosphate + [thioredoxin]-dithiol</text>
        <dbReference type="Rhea" id="RHEA:23252"/>
        <dbReference type="Rhea" id="RHEA-COMP:10698"/>
        <dbReference type="Rhea" id="RHEA-COMP:10700"/>
        <dbReference type="ChEBI" id="CHEBI:15377"/>
        <dbReference type="ChEBI" id="CHEBI:29950"/>
        <dbReference type="ChEBI" id="CHEBI:50058"/>
        <dbReference type="ChEBI" id="CHEBI:57930"/>
        <dbReference type="ChEBI" id="CHEBI:73316"/>
        <dbReference type="EC" id="1.17.4.1"/>
    </reaction>
</comment>
<evidence type="ECO:0000256" key="2">
    <source>
        <dbReference type="ARBA" id="ARBA00011209"/>
    </source>
</evidence>
<feature type="binding site" evidence="6">
    <location>
        <position position="192"/>
    </location>
    <ligand>
        <name>Fe cation</name>
        <dbReference type="ChEBI" id="CHEBI:24875"/>
        <label>2</label>
    </ligand>
</feature>
<dbReference type="InterPro" id="IPR012348">
    <property type="entry name" value="RNR-like"/>
</dbReference>
<reference evidence="7 8" key="1">
    <citation type="submission" date="2017-09" db="EMBL/GenBank/DDBJ databases">
        <title>Bacterial strain isolated from the female urinary microbiota.</title>
        <authorList>
            <person name="Thomas-White K."/>
            <person name="Kumar N."/>
            <person name="Forster S."/>
            <person name="Putonti C."/>
            <person name="Lawley T."/>
            <person name="Wolfe A.J."/>
        </authorList>
    </citation>
    <scope>NUCLEOTIDE SEQUENCE [LARGE SCALE GENOMIC DNA]</scope>
    <source>
        <strain evidence="7 8">UMB0204</strain>
    </source>
</reference>
<dbReference type="EMBL" id="PNHP01000005">
    <property type="protein sequence ID" value="PMC81017.1"/>
    <property type="molecule type" value="Genomic_DNA"/>
</dbReference>
<dbReference type="PANTHER" id="PTHR23409:SF18">
    <property type="entry name" value="RIBONUCLEOSIDE-DIPHOSPHATE REDUCTASE SUBUNIT M2"/>
    <property type="match status" value="1"/>
</dbReference>
<accession>A0A2N6UHN6</accession>
<dbReference type="InterPro" id="IPR030475">
    <property type="entry name" value="RNR_small_AS"/>
</dbReference>
<proteinExistence type="inferred from homology"/>
<evidence type="ECO:0000313" key="8">
    <source>
        <dbReference type="Proteomes" id="UP000235658"/>
    </source>
</evidence>
<comment type="function">
    <text evidence="4">Provides the precursors necessary for DNA synthesis. Catalyzes the biosynthesis of deoxyribonucleotides from the corresponding ribonucleotides.</text>
</comment>
<feature type="binding site" evidence="6">
    <location>
        <position position="125"/>
    </location>
    <ligand>
        <name>Fe cation</name>
        <dbReference type="ChEBI" id="CHEBI:24875"/>
        <label>2</label>
    </ligand>
</feature>
<evidence type="ECO:0000313" key="7">
    <source>
        <dbReference type="EMBL" id="PMC81017.1"/>
    </source>
</evidence>
<organism evidence="7 8">
    <name type="scientific">Anaerococcus hydrogenalis</name>
    <dbReference type="NCBI Taxonomy" id="33029"/>
    <lineage>
        <taxon>Bacteria</taxon>
        <taxon>Bacillati</taxon>
        <taxon>Bacillota</taxon>
        <taxon>Tissierellia</taxon>
        <taxon>Tissierellales</taxon>
        <taxon>Peptoniphilaceae</taxon>
        <taxon>Anaerococcus</taxon>
    </lineage>
</organism>
<keyword evidence="4" id="KW-0215">Deoxyribonucleotide synthesis</keyword>
<feature type="binding site" evidence="6">
    <location>
        <position position="229"/>
    </location>
    <ligand>
        <name>Fe cation</name>
        <dbReference type="ChEBI" id="CHEBI:24875"/>
        <label>2</label>
    </ligand>
</feature>
<dbReference type="GeneID" id="84579010"/>
<gene>
    <name evidence="7" type="ORF">CJ192_07410</name>
</gene>
<evidence type="ECO:0000256" key="1">
    <source>
        <dbReference type="ARBA" id="ARBA00009303"/>
    </source>
</evidence>
<keyword evidence="4" id="KW-0560">Oxidoreductase</keyword>
<keyword evidence="4 6" id="KW-0408">Iron</keyword>
<protein>
    <recommendedName>
        <fullName evidence="4">Ribonucleoside-diphosphate reductase subunit beta</fullName>
        <ecNumber evidence="4">1.17.4.1</ecNumber>
    </recommendedName>
</protein>
<feature type="binding site" evidence="6">
    <location>
        <position position="95"/>
    </location>
    <ligand>
        <name>Fe cation</name>
        <dbReference type="ChEBI" id="CHEBI:24875"/>
        <label>1</label>
    </ligand>
</feature>
<evidence type="ECO:0000256" key="5">
    <source>
        <dbReference type="PIRSR" id="PIRSR000355-1"/>
    </source>
</evidence>
<dbReference type="CDD" id="cd01049">
    <property type="entry name" value="RNRR2"/>
    <property type="match status" value="1"/>
</dbReference>
<dbReference type="Pfam" id="PF00268">
    <property type="entry name" value="Ribonuc_red_sm"/>
    <property type="match status" value="1"/>
</dbReference>
<evidence type="ECO:0000256" key="6">
    <source>
        <dbReference type="PIRSR" id="PIRSR000355-2"/>
    </source>
</evidence>
<keyword evidence="4 6" id="KW-0479">Metal-binding</keyword>
<dbReference type="PANTHER" id="PTHR23409">
    <property type="entry name" value="RIBONUCLEOSIDE-DIPHOSPHATE REDUCTASE SMALL CHAIN"/>
    <property type="match status" value="1"/>
</dbReference>
<dbReference type="Gene3D" id="1.10.620.20">
    <property type="entry name" value="Ribonucleotide Reductase, subunit A"/>
    <property type="match status" value="1"/>
</dbReference>
<comment type="caution">
    <text evidence="7">The sequence shown here is derived from an EMBL/GenBank/DDBJ whole genome shotgun (WGS) entry which is preliminary data.</text>
</comment>
<comment type="similarity">
    <text evidence="1 4">Belongs to the ribonucleoside diphosphate reductase small chain family.</text>
</comment>
<comment type="cofactor">
    <cofactor evidence="4 6">
        <name>Fe cation</name>
        <dbReference type="ChEBI" id="CHEBI:24875"/>
    </cofactor>
    <text evidence="4 6">Binds 2 iron ions per subunit.</text>
</comment>
<dbReference type="NCBIfam" id="NF007184">
    <property type="entry name" value="PRK09614.1-3"/>
    <property type="match status" value="1"/>
</dbReference>
<feature type="active site" evidence="5">
    <location>
        <position position="132"/>
    </location>
</feature>
<feature type="binding site" evidence="6">
    <location>
        <position position="226"/>
    </location>
    <ligand>
        <name>Fe cation</name>
        <dbReference type="ChEBI" id="CHEBI:24875"/>
        <label>2</label>
    </ligand>
</feature>
<evidence type="ECO:0000256" key="3">
    <source>
        <dbReference type="ARBA" id="ARBA00047754"/>
    </source>
</evidence>
<feature type="binding site" evidence="6">
    <location>
        <position position="128"/>
    </location>
    <ligand>
        <name>Fe cation</name>
        <dbReference type="ChEBI" id="CHEBI:24875"/>
        <label>1</label>
    </ligand>
</feature>
<comment type="subunit">
    <text evidence="2">Tetramer of two alpha and two beta subunits.</text>
</comment>
<dbReference type="EC" id="1.17.4.1" evidence="4"/>
<dbReference type="RefSeq" id="WP_004815803.1">
    <property type="nucleotide sequence ID" value="NZ_CABKPG010000006.1"/>
</dbReference>
<dbReference type="Proteomes" id="UP000235658">
    <property type="component" value="Unassembled WGS sequence"/>
</dbReference>
<dbReference type="GO" id="GO:0004748">
    <property type="term" value="F:ribonucleoside-diphosphate reductase activity, thioredoxin disulfide as acceptor"/>
    <property type="evidence" value="ECO:0007669"/>
    <property type="project" value="UniProtKB-EC"/>
</dbReference>
<dbReference type="UniPathway" id="UPA00326"/>
<sequence>MEKKYKEEVSKRGIFNEEGDIDLSKRRIINGNTTNLNDFNNVKYTWTNDWYRQAMNNFWIPEEINLNQDIKDYRNLSKAEKKAYDRILSFLTYLDSIQTANLPNLQTYITANEINLCLAIQTYQEAIHSQSYSYILDTICSPDERTRILYLWKEDEHLLKRNKFIGDQYNEFIKDDSEFNLMRVLIANYILEGIYFYSGFSFFYNLGRNGKMPGTVQEIRYINRDENTHLWLFRSMINDLKEERPDLFTDELKEFYLSLLKEGVEQEIAWGKYAIGDEIQGLNSQMIEDYIKYLGNLRAKGLGLGKIYEGYEEEPQSMKWVSEYSDPNQVKTDFFEGKVSAYSKSSVIEDDL</sequence>
<dbReference type="PIRSF" id="PIRSF000355">
    <property type="entry name" value="NrdB"/>
    <property type="match status" value="1"/>
</dbReference>
<evidence type="ECO:0000256" key="4">
    <source>
        <dbReference type="PIRNR" id="PIRNR000355"/>
    </source>
</evidence>